<dbReference type="Pfam" id="PF00856">
    <property type="entry name" value="SET"/>
    <property type="match status" value="1"/>
</dbReference>
<dbReference type="AlphaFoldDB" id="A0AAD2FSL1"/>
<protein>
    <recommendedName>
        <fullName evidence="1">SET domain-containing protein</fullName>
    </recommendedName>
</protein>
<dbReference type="Gene3D" id="2.170.270.10">
    <property type="entry name" value="SET domain"/>
    <property type="match status" value="1"/>
</dbReference>
<name>A0AAD2FSL1_9STRA</name>
<dbReference type="InterPro" id="IPR001214">
    <property type="entry name" value="SET_dom"/>
</dbReference>
<dbReference type="PANTHER" id="PTHR46167">
    <property type="entry name" value="N-LYSINE METHYLTRANSFERASE KMT5A"/>
    <property type="match status" value="1"/>
</dbReference>
<dbReference type="GO" id="GO:0005634">
    <property type="term" value="C:nucleus"/>
    <property type="evidence" value="ECO:0007669"/>
    <property type="project" value="TreeGrafter"/>
</dbReference>
<dbReference type="GO" id="GO:0006357">
    <property type="term" value="P:regulation of transcription by RNA polymerase II"/>
    <property type="evidence" value="ECO:0007669"/>
    <property type="project" value="TreeGrafter"/>
</dbReference>
<organism evidence="2 3">
    <name type="scientific">Cylindrotheca closterium</name>
    <dbReference type="NCBI Taxonomy" id="2856"/>
    <lineage>
        <taxon>Eukaryota</taxon>
        <taxon>Sar</taxon>
        <taxon>Stramenopiles</taxon>
        <taxon>Ochrophyta</taxon>
        <taxon>Bacillariophyta</taxon>
        <taxon>Bacillariophyceae</taxon>
        <taxon>Bacillariophycidae</taxon>
        <taxon>Bacillariales</taxon>
        <taxon>Bacillariaceae</taxon>
        <taxon>Cylindrotheca</taxon>
    </lineage>
</organism>
<sequence>MLDTLLKNSKRYTLVLFSALFIHPAWSSFFLANHQRIHHDHRRDLRAQSRNNRRPLEWSSSTLLSLSKHKSQHRRPPLSLESPSRASAKLHKIRIAEAGKKGLGAFCLQRIESGELVGEYKGEILTRNQVEARYWGTRSKQTSDRRWIKSRKKRDQGLSGDYLFELGENKFLDGEDADISGWCRFMNHATENSKACNVETSYSVRKCTAEAAAAAEEARIHGVVYSSDLEAAEPRVWFVAMRDIEAGEELSYDYGDSYWDDLN</sequence>
<dbReference type="InterPro" id="IPR046341">
    <property type="entry name" value="SET_dom_sf"/>
</dbReference>
<comment type="caution">
    <text evidence="2">The sequence shown here is derived from an EMBL/GenBank/DDBJ whole genome shotgun (WGS) entry which is preliminary data.</text>
</comment>
<dbReference type="PROSITE" id="PS50280">
    <property type="entry name" value="SET"/>
    <property type="match status" value="1"/>
</dbReference>
<dbReference type="PANTHER" id="PTHR46167:SF1">
    <property type="entry name" value="N-LYSINE METHYLTRANSFERASE KMT5A"/>
    <property type="match status" value="1"/>
</dbReference>
<dbReference type="GO" id="GO:0005700">
    <property type="term" value="C:polytene chromosome"/>
    <property type="evidence" value="ECO:0007669"/>
    <property type="project" value="TreeGrafter"/>
</dbReference>
<evidence type="ECO:0000313" key="3">
    <source>
        <dbReference type="Proteomes" id="UP001295423"/>
    </source>
</evidence>
<accession>A0AAD2FSL1</accession>
<dbReference type="GO" id="GO:0042799">
    <property type="term" value="F:histone H4K20 methyltransferase activity"/>
    <property type="evidence" value="ECO:0007669"/>
    <property type="project" value="TreeGrafter"/>
</dbReference>
<keyword evidence="3" id="KW-1185">Reference proteome</keyword>
<dbReference type="EMBL" id="CAKOGP040001792">
    <property type="protein sequence ID" value="CAJ1951946.1"/>
    <property type="molecule type" value="Genomic_DNA"/>
</dbReference>
<evidence type="ECO:0000259" key="1">
    <source>
        <dbReference type="PROSITE" id="PS50280"/>
    </source>
</evidence>
<reference evidence="2" key="1">
    <citation type="submission" date="2023-08" db="EMBL/GenBank/DDBJ databases">
        <authorList>
            <person name="Audoor S."/>
            <person name="Bilcke G."/>
        </authorList>
    </citation>
    <scope>NUCLEOTIDE SEQUENCE</scope>
</reference>
<gene>
    <name evidence="2" type="ORF">CYCCA115_LOCUS13318</name>
</gene>
<dbReference type="SUPFAM" id="SSF82199">
    <property type="entry name" value="SET domain"/>
    <property type="match status" value="1"/>
</dbReference>
<dbReference type="SMART" id="SM00317">
    <property type="entry name" value="SET"/>
    <property type="match status" value="1"/>
</dbReference>
<feature type="domain" description="SET" evidence="1">
    <location>
        <begin position="91"/>
        <end position="255"/>
    </location>
</feature>
<dbReference type="Proteomes" id="UP001295423">
    <property type="component" value="Unassembled WGS sequence"/>
</dbReference>
<dbReference type="InterPro" id="IPR051760">
    <property type="entry name" value="KMT5A"/>
</dbReference>
<evidence type="ECO:0000313" key="2">
    <source>
        <dbReference type="EMBL" id="CAJ1951946.1"/>
    </source>
</evidence>
<proteinExistence type="predicted"/>